<protein>
    <submittedName>
        <fullName evidence="6">HAD family phosphatase</fullName>
    </submittedName>
</protein>
<dbReference type="InterPro" id="IPR036412">
    <property type="entry name" value="HAD-like_sf"/>
</dbReference>
<dbReference type="Proteomes" id="UP001139365">
    <property type="component" value="Unassembled WGS sequence"/>
</dbReference>
<dbReference type="PRINTS" id="PR00413">
    <property type="entry name" value="HADHALOGNASE"/>
</dbReference>
<dbReference type="PANTHER" id="PTHR46193:SF18">
    <property type="entry name" value="HEXITOL PHOSPHATASE B"/>
    <property type="match status" value="1"/>
</dbReference>
<dbReference type="PANTHER" id="PTHR46193">
    <property type="entry name" value="6-PHOSPHOGLUCONATE PHOSPHATASE"/>
    <property type="match status" value="1"/>
</dbReference>
<comment type="cofactor">
    <cofactor evidence="1">
        <name>Mg(2+)</name>
        <dbReference type="ChEBI" id="CHEBI:18420"/>
    </cofactor>
</comment>
<evidence type="ECO:0000256" key="4">
    <source>
        <dbReference type="ARBA" id="ARBA00022842"/>
    </source>
</evidence>
<keyword evidence="5" id="KW-0119">Carbohydrate metabolism</keyword>
<evidence type="ECO:0000313" key="6">
    <source>
        <dbReference type="EMBL" id="MCI5754768.1"/>
    </source>
</evidence>
<evidence type="ECO:0000256" key="2">
    <source>
        <dbReference type="ARBA" id="ARBA00006171"/>
    </source>
</evidence>
<evidence type="ECO:0000256" key="3">
    <source>
        <dbReference type="ARBA" id="ARBA00022723"/>
    </source>
</evidence>
<accession>A0AAE3FF99</accession>
<gene>
    <name evidence="6" type="ORF">MR241_00555</name>
</gene>
<comment type="similarity">
    <text evidence="2">Belongs to the HAD-like hydrolase superfamily. CbbY/CbbZ/Gph/YieH family.</text>
</comment>
<dbReference type="GO" id="GO:0003824">
    <property type="term" value="F:catalytic activity"/>
    <property type="evidence" value="ECO:0007669"/>
    <property type="project" value="UniProtKB-ARBA"/>
</dbReference>
<sequence>MKKGIIFDMDGVLVDSEPAITYAAMEVNRSLGYETEPWEYRQYTGMGDDKFIGGVLEKHGGVYKSEYKDEAYRIYTETAKDKVKVYPWSAVIIEKLKSLGYTLAVASASDIVKVKCNLDCIGDVTGRLDAVVTGSDVERKKPAPDIFLKAAEKAGIEPRFCIVAEDAIAGIMAAKAAGMRAVGVTTSFSADELKKAGADVVTDSLSFLPEIAEELNR</sequence>
<name>A0AAE3FF99_9BACT</name>
<dbReference type="SFLD" id="SFLDS00003">
    <property type="entry name" value="Haloacid_Dehalogenase"/>
    <property type="match status" value="1"/>
</dbReference>
<keyword evidence="3" id="KW-0479">Metal-binding</keyword>
<dbReference type="InterPro" id="IPR041492">
    <property type="entry name" value="HAD_2"/>
</dbReference>
<dbReference type="Gene3D" id="3.40.50.1000">
    <property type="entry name" value="HAD superfamily/HAD-like"/>
    <property type="match status" value="1"/>
</dbReference>
<dbReference type="InterPro" id="IPR023198">
    <property type="entry name" value="PGP-like_dom2"/>
</dbReference>
<dbReference type="SFLD" id="SFLDG01135">
    <property type="entry name" value="C1.5.6:_HAD__Beta-PGM__Phospha"/>
    <property type="match status" value="1"/>
</dbReference>
<dbReference type="Pfam" id="PF13419">
    <property type="entry name" value="HAD_2"/>
    <property type="match status" value="1"/>
</dbReference>
<dbReference type="InterPro" id="IPR051600">
    <property type="entry name" value="Beta-PGM-like"/>
</dbReference>
<evidence type="ECO:0000313" key="7">
    <source>
        <dbReference type="Proteomes" id="UP001139365"/>
    </source>
</evidence>
<proteinExistence type="inferred from homology"/>
<reference evidence="6 7" key="1">
    <citation type="submission" date="2022-03" db="EMBL/GenBank/DDBJ databases">
        <title>Metagenome-assembled genomes from swine fecal metagenomes.</title>
        <authorList>
            <person name="Holman D.B."/>
            <person name="Kommadath A."/>
        </authorList>
    </citation>
    <scope>NUCLEOTIDE SEQUENCE [LARGE SCALE GENOMIC DNA]</scope>
    <source>
        <strain evidence="6">SUG147</strain>
    </source>
</reference>
<evidence type="ECO:0000256" key="1">
    <source>
        <dbReference type="ARBA" id="ARBA00001946"/>
    </source>
</evidence>
<evidence type="ECO:0000256" key="5">
    <source>
        <dbReference type="ARBA" id="ARBA00023277"/>
    </source>
</evidence>
<dbReference type="InterPro" id="IPR006439">
    <property type="entry name" value="HAD-SF_hydro_IA"/>
</dbReference>
<dbReference type="InterPro" id="IPR023214">
    <property type="entry name" value="HAD_sf"/>
</dbReference>
<dbReference type="SFLD" id="SFLDG01129">
    <property type="entry name" value="C1.5:_HAD__Beta-PGM__Phosphata"/>
    <property type="match status" value="1"/>
</dbReference>
<dbReference type="SUPFAM" id="SSF56784">
    <property type="entry name" value="HAD-like"/>
    <property type="match status" value="1"/>
</dbReference>
<dbReference type="GO" id="GO:0046872">
    <property type="term" value="F:metal ion binding"/>
    <property type="evidence" value="ECO:0007669"/>
    <property type="project" value="UniProtKB-KW"/>
</dbReference>
<comment type="caution">
    <text evidence="6">The sequence shown here is derived from an EMBL/GenBank/DDBJ whole genome shotgun (WGS) entry which is preliminary data.</text>
</comment>
<organism evidence="6 7">
    <name type="scientific">Candidatus Colimorpha enterica</name>
    <dbReference type="NCBI Taxonomy" id="3083063"/>
    <lineage>
        <taxon>Bacteria</taxon>
        <taxon>Pseudomonadati</taxon>
        <taxon>Bacteroidota</taxon>
        <taxon>Bacteroidia</taxon>
        <taxon>Bacteroidales</taxon>
        <taxon>Candidatus Colimorpha</taxon>
    </lineage>
</organism>
<dbReference type="AlphaFoldDB" id="A0AAE3FF99"/>
<dbReference type="EMBL" id="JALEMU010000015">
    <property type="protein sequence ID" value="MCI5754768.1"/>
    <property type="molecule type" value="Genomic_DNA"/>
</dbReference>
<dbReference type="NCBIfam" id="TIGR01509">
    <property type="entry name" value="HAD-SF-IA-v3"/>
    <property type="match status" value="1"/>
</dbReference>
<dbReference type="Gene3D" id="1.10.150.240">
    <property type="entry name" value="Putative phosphatase, domain 2"/>
    <property type="match status" value="1"/>
</dbReference>
<keyword evidence="4" id="KW-0460">Magnesium</keyword>